<dbReference type="GO" id="GO:0005549">
    <property type="term" value="F:odorant binding"/>
    <property type="evidence" value="ECO:0007669"/>
    <property type="project" value="InterPro"/>
</dbReference>
<dbReference type="InterPro" id="IPR006170">
    <property type="entry name" value="PBP/GOBP"/>
</dbReference>
<dbReference type="OrthoDB" id="6702328at2759"/>
<dbReference type="GeneID" id="114336479"/>
<dbReference type="EnsemblMetazoa" id="XM_028286853.2">
    <property type="protein sequence ID" value="XP_028142654.1"/>
    <property type="gene ID" value="LOC114336479"/>
</dbReference>
<dbReference type="InParanoid" id="A0A6P7G159"/>
<protein>
    <submittedName>
        <fullName evidence="4">Uncharacterized protein LOC114336479</fullName>
    </submittedName>
</protein>
<dbReference type="SUPFAM" id="SSF47565">
    <property type="entry name" value="Insect pheromone/odorant-binding proteins"/>
    <property type="match status" value="1"/>
</dbReference>
<dbReference type="Proteomes" id="UP001652700">
    <property type="component" value="Unplaced"/>
</dbReference>
<dbReference type="Gene3D" id="1.10.238.20">
    <property type="entry name" value="Pheromone/general odorant binding protein domain"/>
    <property type="match status" value="1"/>
</dbReference>
<reference evidence="2" key="2">
    <citation type="submission" date="2025-05" db="UniProtKB">
        <authorList>
            <consortium name="EnsemblMetazoa"/>
        </authorList>
    </citation>
    <scope>IDENTIFICATION</scope>
</reference>
<sequence>MQKALISLTVLCLVQLSYAALPHRQFDEPLKTDFQMWHDNCEIYIPGVTQEEINRVRQGHFDTNNQAIKNYGACVWLESKVINLDMVMNKALLDIYMPRKIMEDEYIGYLLCAKENRERKVPFADKIWGLLQCNYKRNPNDFIFL</sequence>
<accession>A0A6P7G159</accession>
<evidence type="ECO:0000313" key="4">
    <source>
        <dbReference type="RefSeq" id="XP_028142654.1"/>
    </source>
</evidence>
<evidence type="ECO:0000313" key="2">
    <source>
        <dbReference type="EnsemblMetazoa" id="XP_028142654.1"/>
    </source>
</evidence>
<feature type="chain" id="PRO_5027748199" evidence="1">
    <location>
        <begin position="20"/>
        <end position="145"/>
    </location>
</feature>
<dbReference type="AlphaFoldDB" id="A0A6P7G159"/>
<gene>
    <name evidence="4" type="primary">LOC114336479</name>
</gene>
<feature type="signal peptide" evidence="1">
    <location>
        <begin position="1"/>
        <end position="19"/>
    </location>
</feature>
<keyword evidence="1" id="KW-0732">Signal</keyword>
<evidence type="ECO:0000256" key="1">
    <source>
        <dbReference type="SAM" id="SignalP"/>
    </source>
</evidence>
<name>A0A6P7G159_DIAVI</name>
<dbReference type="KEGG" id="dvv:114336479"/>
<organism evidence="4">
    <name type="scientific">Diabrotica virgifera virgifera</name>
    <name type="common">western corn rootworm</name>
    <dbReference type="NCBI Taxonomy" id="50390"/>
    <lineage>
        <taxon>Eukaryota</taxon>
        <taxon>Metazoa</taxon>
        <taxon>Ecdysozoa</taxon>
        <taxon>Arthropoda</taxon>
        <taxon>Hexapoda</taxon>
        <taxon>Insecta</taxon>
        <taxon>Pterygota</taxon>
        <taxon>Neoptera</taxon>
        <taxon>Endopterygota</taxon>
        <taxon>Coleoptera</taxon>
        <taxon>Polyphaga</taxon>
        <taxon>Cucujiformia</taxon>
        <taxon>Chrysomeloidea</taxon>
        <taxon>Chrysomelidae</taxon>
        <taxon>Galerucinae</taxon>
        <taxon>Diabroticina</taxon>
        <taxon>Diabroticites</taxon>
        <taxon>Diabrotica</taxon>
    </lineage>
</organism>
<reference evidence="4" key="1">
    <citation type="submission" date="2025-04" db="UniProtKB">
        <authorList>
            <consortium name="RefSeq"/>
        </authorList>
    </citation>
    <scope>IDENTIFICATION</scope>
    <source>
        <tissue evidence="4">Whole insect</tissue>
    </source>
</reference>
<dbReference type="Pfam" id="PF01395">
    <property type="entry name" value="PBP_GOBP"/>
    <property type="match status" value="1"/>
</dbReference>
<proteinExistence type="predicted"/>
<dbReference type="RefSeq" id="XP_028142654.1">
    <property type="nucleotide sequence ID" value="XM_028286853.1"/>
</dbReference>
<evidence type="ECO:0000313" key="3">
    <source>
        <dbReference type="Proteomes" id="UP001652700"/>
    </source>
</evidence>
<keyword evidence="3" id="KW-1185">Reference proteome</keyword>
<dbReference type="InterPro" id="IPR036728">
    <property type="entry name" value="PBP_GOBP_sf"/>
</dbReference>